<dbReference type="EMBL" id="KY389315">
    <property type="protein sequence ID" value="APZ82771.1"/>
    <property type="molecule type" value="Genomic_DNA"/>
</dbReference>
<gene>
    <name evidence="1" type="ORF">k52_003</name>
</gene>
<organism evidence="1 2">
    <name type="scientific">Klebsiella phage K5-2</name>
    <name type="common">Bacteriophage K5-2</name>
    <dbReference type="NCBI Taxonomy" id="1932361"/>
    <lineage>
        <taxon>Viruses</taxon>
        <taxon>Duplodnaviria</taxon>
        <taxon>Heunggongvirae</taxon>
        <taxon>Uroviricota</taxon>
        <taxon>Caudoviricetes</taxon>
        <taxon>Autographivirales</taxon>
        <taxon>Autotranscriptaviridae</taxon>
        <taxon>Studiervirinae</taxon>
        <taxon>Przondovirus</taxon>
        <taxon>Przondovirus K52</taxon>
    </lineage>
</organism>
<evidence type="ECO:0000313" key="2">
    <source>
        <dbReference type="Proteomes" id="UP000224375"/>
    </source>
</evidence>
<accession>A0A219YH90</accession>
<sequence length="71" mass="8410">MAALRLTKWGYSMSQRIDNRVYRDKHGFVIVYIVKDDCYVYADTCESLAYYPSANTRKTWERIGTNLKFTD</sequence>
<evidence type="ECO:0000313" key="1">
    <source>
        <dbReference type="EMBL" id="APZ82771.1"/>
    </source>
</evidence>
<dbReference type="Proteomes" id="UP000224375">
    <property type="component" value="Segment"/>
</dbReference>
<protein>
    <submittedName>
        <fullName evidence="1">Uncharacterized protein</fullName>
    </submittedName>
</protein>
<reference evidence="1 2" key="1">
    <citation type="journal article" date="2017" name="Sci. Rep.">
        <title>Two T7-like Bacteriophages, K5-2 and K5-4, Each Encodes Two Capsule Depolymerases: Isolation and Functional Characterization.</title>
        <authorList>
            <person name="Hsieh P.F."/>
            <person name="Lin H.H."/>
            <person name="Lin T.L."/>
            <person name="Chen Y.Y."/>
            <person name="Wang J.T."/>
        </authorList>
    </citation>
    <scope>NUCLEOTIDE SEQUENCE [LARGE SCALE GENOMIC DNA]</scope>
</reference>
<proteinExistence type="predicted"/>
<name>A0A219YH90_BPK52</name>
<keyword evidence="2" id="KW-1185">Reference proteome</keyword>
<organismHost>
    <name type="scientific">Klebsiella</name>
    <dbReference type="NCBI Taxonomy" id="570"/>
</organismHost>